<dbReference type="InterPro" id="IPR003961">
    <property type="entry name" value="FN3_dom"/>
</dbReference>
<gene>
    <name evidence="5" type="ORF">JOF56_008426</name>
</gene>
<evidence type="ECO:0000313" key="5">
    <source>
        <dbReference type="EMBL" id="MBP2328041.1"/>
    </source>
</evidence>
<name>A0ABS4TUF0_9PSEU</name>
<evidence type="ECO:0000256" key="2">
    <source>
        <dbReference type="ARBA" id="ARBA00023326"/>
    </source>
</evidence>
<sequence length="145" mass="16290">MSRMMAGRRWSRWWVVLVAPVLLAVLGTAPAHAQSTTSSLVVPTTPQNLRANYADGVLQSFTWDPSTMEGLEYSIWYDIHLRESNGASHRAMVFHTTVTPQELTDSLYLDPGHTYTIRIVAWGHREGINRSSDFSDPLTVTFPNT</sequence>
<keyword evidence="1" id="KW-0378">Hydrolase</keyword>
<protein>
    <recommendedName>
        <fullName evidence="4">Fibronectin type-III domain-containing protein</fullName>
    </recommendedName>
</protein>
<proteinExistence type="predicted"/>
<feature type="domain" description="Fibronectin type-III" evidence="4">
    <location>
        <begin position="45"/>
        <end position="145"/>
    </location>
</feature>
<dbReference type="Gene3D" id="2.60.40.10">
    <property type="entry name" value="Immunoglobulins"/>
    <property type="match status" value="1"/>
</dbReference>
<evidence type="ECO:0000259" key="4">
    <source>
        <dbReference type="PROSITE" id="PS50853"/>
    </source>
</evidence>
<keyword evidence="3" id="KW-0732">Signal</keyword>
<organism evidence="5 6">
    <name type="scientific">Kibdelosporangium banguiense</name>
    <dbReference type="NCBI Taxonomy" id="1365924"/>
    <lineage>
        <taxon>Bacteria</taxon>
        <taxon>Bacillati</taxon>
        <taxon>Actinomycetota</taxon>
        <taxon>Actinomycetes</taxon>
        <taxon>Pseudonocardiales</taxon>
        <taxon>Pseudonocardiaceae</taxon>
        <taxon>Kibdelosporangium</taxon>
    </lineage>
</organism>
<keyword evidence="1" id="KW-0326">Glycosidase</keyword>
<comment type="caution">
    <text evidence="5">The sequence shown here is derived from an EMBL/GenBank/DDBJ whole genome shotgun (WGS) entry which is preliminary data.</text>
</comment>
<accession>A0ABS4TUF0</accession>
<dbReference type="SUPFAM" id="SSF49265">
    <property type="entry name" value="Fibronectin type III"/>
    <property type="match status" value="1"/>
</dbReference>
<dbReference type="InterPro" id="IPR013783">
    <property type="entry name" value="Ig-like_fold"/>
</dbReference>
<dbReference type="PROSITE" id="PS50853">
    <property type="entry name" value="FN3"/>
    <property type="match status" value="1"/>
</dbReference>
<dbReference type="InterPro" id="IPR036116">
    <property type="entry name" value="FN3_sf"/>
</dbReference>
<dbReference type="EMBL" id="JAGINW010000001">
    <property type="protein sequence ID" value="MBP2328041.1"/>
    <property type="molecule type" value="Genomic_DNA"/>
</dbReference>
<keyword evidence="6" id="KW-1185">Reference proteome</keyword>
<evidence type="ECO:0000256" key="3">
    <source>
        <dbReference type="SAM" id="SignalP"/>
    </source>
</evidence>
<evidence type="ECO:0000313" key="6">
    <source>
        <dbReference type="Proteomes" id="UP001519332"/>
    </source>
</evidence>
<keyword evidence="2" id="KW-0119">Carbohydrate metabolism</keyword>
<evidence type="ECO:0000256" key="1">
    <source>
        <dbReference type="ARBA" id="ARBA00023295"/>
    </source>
</evidence>
<feature type="chain" id="PRO_5047487398" description="Fibronectin type-III domain-containing protein" evidence="3">
    <location>
        <begin position="34"/>
        <end position="145"/>
    </location>
</feature>
<keyword evidence="2" id="KW-0624">Polysaccharide degradation</keyword>
<reference evidence="5 6" key="1">
    <citation type="submission" date="2021-03" db="EMBL/GenBank/DDBJ databases">
        <title>Sequencing the genomes of 1000 actinobacteria strains.</title>
        <authorList>
            <person name="Klenk H.-P."/>
        </authorList>
    </citation>
    <scope>NUCLEOTIDE SEQUENCE [LARGE SCALE GENOMIC DNA]</scope>
    <source>
        <strain evidence="5 6">DSM 46670</strain>
    </source>
</reference>
<feature type="signal peptide" evidence="3">
    <location>
        <begin position="1"/>
        <end position="33"/>
    </location>
</feature>
<dbReference type="Proteomes" id="UP001519332">
    <property type="component" value="Unassembled WGS sequence"/>
</dbReference>
<dbReference type="RefSeq" id="WP_209645113.1">
    <property type="nucleotide sequence ID" value="NZ_JAGINW010000001.1"/>
</dbReference>